<proteinExistence type="predicted"/>
<gene>
    <name evidence="1" type="ORF">AVDCRST_MAG68-221</name>
</gene>
<reference evidence="1" key="1">
    <citation type="submission" date="2020-02" db="EMBL/GenBank/DDBJ databases">
        <authorList>
            <person name="Meier V. D."/>
        </authorList>
    </citation>
    <scope>NUCLEOTIDE SEQUENCE</scope>
    <source>
        <strain evidence="1">AVDCRST_MAG68</strain>
    </source>
</reference>
<sequence>GRGRTVPVSREACRACTHATREGTAISHRDTETRRRRDRSFSVPLCLCV</sequence>
<feature type="non-terminal residue" evidence="1">
    <location>
        <position position="49"/>
    </location>
</feature>
<protein>
    <submittedName>
        <fullName evidence="1">Uncharacterized protein</fullName>
    </submittedName>
</protein>
<accession>A0A6J4K921</accession>
<name>A0A6J4K921_9BACT</name>
<organism evidence="1">
    <name type="scientific">uncultured Gemmatimonadota bacterium</name>
    <dbReference type="NCBI Taxonomy" id="203437"/>
    <lineage>
        <taxon>Bacteria</taxon>
        <taxon>Pseudomonadati</taxon>
        <taxon>Gemmatimonadota</taxon>
        <taxon>environmental samples</taxon>
    </lineage>
</organism>
<dbReference type="EMBL" id="CADCTW010000018">
    <property type="protein sequence ID" value="CAA9298767.1"/>
    <property type="molecule type" value="Genomic_DNA"/>
</dbReference>
<evidence type="ECO:0000313" key="1">
    <source>
        <dbReference type="EMBL" id="CAA9298767.1"/>
    </source>
</evidence>
<feature type="non-terminal residue" evidence="1">
    <location>
        <position position="1"/>
    </location>
</feature>
<dbReference type="AlphaFoldDB" id="A0A6J4K921"/>